<evidence type="ECO:0000313" key="8">
    <source>
        <dbReference type="Proteomes" id="UP000034932"/>
    </source>
</evidence>
<sequence length="315" mass="34786">MQITYQFLILLVSLLVLAKSASVVVQNLIKIANTLRFSTFIVSFIILGVASSTPEFFVGLNSVIDTTPQLSLGNVMGASIVLLSLLTGLTALLSGKVIVDATFTKKDLVIMNFVIILPILLIFDGKLNRLDSIIMFISYAIYVFRIYKERHRLSHPLARINHNNVLVESITFLFFGIIGLAIASNFAVDSARAIAEFLKVPLLLIGILIFSVGTNFPELTIALTAVRKKQKSIVLGNVLGSATTNTLVIALVSFLQPFEVLDLETFTVSVFFLVATVITFSFFIKSKNEISRLEGFFLLSLYFLFVMTEIVTKLL</sequence>
<evidence type="ECO:0000256" key="4">
    <source>
        <dbReference type="ARBA" id="ARBA00023136"/>
    </source>
</evidence>
<dbReference type="GO" id="GO:0008273">
    <property type="term" value="F:calcium, potassium:sodium antiporter activity"/>
    <property type="evidence" value="ECO:0007669"/>
    <property type="project" value="TreeGrafter"/>
</dbReference>
<dbReference type="EMBL" id="LBVW01000001">
    <property type="protein sequence ID" value="KKQ94470.1"/>
    <property type="molecule type" value="Genomic_DNA"/>
</dbReference>
<proteinExistence type="predicted"/>
<feature type="transmembrane region" description="Helical" evidence="5">
    <location>
        <begin position="6"/>
        <end position="25"/>
    </location>
</feature>
<protein>
    <submittedName>
        <fullName evidence="7">Na+/Ca+ antiporter, CaCA family</fullName>
    </submittedName>
</protein>
<gene>
    <name evidence="7" type="ORF">UT19_C0001G0002</name>
</gene>
<evidence type="ECO:0000256" key="3">
    <source>
        <dbReference type="ARBA" id="ARBA00022989"/>
    </source>
</evidence>
<keyword evidence="4 5" id="KW-0472">Membrane</keyword>
<dbReference type="InterPro" id="IPR004837">
    <property type="entry name" value="NaCa_Exmemb"/>
</dbReference>
<reference evidence="7 8" key="1">
    <citation type="journal article" date="2015" name="Nature">
        <title>rRNA introns, odd ribosomes, and small enigmatic genomes across a large radiation of phyla.</title>
        <authorList>
            <person name="Brown C.T."/>
            <person name="Hug L.A."/>
            <person name="Thomas B.C."/>
            <person name="Sharon I."/>
            <person name="Castelle C.J."/>
            <person name="Singh A."/>
            <person name="Wilkins M.J."/>
            <person name="Williams K.H."/>
            <person name="Banfield J.F."/>
        </authorList>
    </citation>
    <scope>NUCLEOTIDE SEQUENCE [LARGE SCALE GENOMIC DNA]</scope>
</reference>
<evidence type="ECO:0000256" key="1">
    <source>
        <dbReference type="ARBA" id="ARBA00004141"/>
    </source>
</evidence>
<dbReference type="GO" id="GO:0005262">
    <property type="term" value="F:calcium channel activity"/>
    <property type="evidence" value="ECO:0007669"/>
    <property type="project" value="TreeGrafter"/>
</dbReference>
<feature type="transmembrane region" description="Helical" evidence="5">
    <location>
        <begin position="233"/>
        <end position="254"/>
    </location>
</feature>
<feature type="domain" description="Sodium/calcium exchanger membrane region" evidence="6">
    <location>
        <begin position="7"/>
        <end position="146"/>
    </location>
</feature>
<feature type="transmembrane region" description="Helical" evidence="5">
    <location>
        <begin position="167"/>
        <end position="188"/>
    </location>
</feature>
<dbReference type="PANTHER" id="PTHR10846:SF8">
    <property type="entry name" value="INNER MEMBRANE PROTEIN YRBG"/>
    <property type="match status" value="1"/>
</dbReference>
<feature type="domain" description="Sodium/calcium exchanger membrane region" evidence="6">
    <location>
        <begin position="170"/>
        <end position="308"/>
    </location>
</feature>
<dbReference type="AlphaFoldDB" id="A0A0G0M2C2"/>
<dbReference type="Pfam" id="PF01699">
    <property type="entry name" value="Na_Ca_ex"/>
    <property type="match status" value="2"/>
</dbReference>
<dbReference type="GO" id="GO:0005886">
    <property type="term" value="C:plasma membrane"/>
    <property type="evidence" value="ECO:0007669"/>
    <property type="project" value="TreeGrafter"/>
</dbReference>
<feature type="transmembrane region" description="Helical" evidence="5">
    <location>
        <begin position="296"/>
        <end position="314"/>
    </location>
</feature>
<name>A0A0G0M2C2_9BACT</name>
<comment type="caution">
    <text evidence="7">The sequence shown here is derived from an EMBL/GenBank/DDBJ whole genome shotgun (WGS) entry which is preliminary data.</text>
</comment>
<feature type="transmembrane region" description="Helical" evidence="5">
    <location>
        <begin position="266"/>
        <end position="284"/>
    </location>
</feature>
<accession>A0A0G0M2C2</accession>
<organism evidence="7 8">
    <name type="scientific">Candidatus Woesebacteria bacterium GW2011_GWB1_39_10b</name>
    <dbReference type="NCBI Taxonomy" id="1618573"/>
    <lineage>
        <taxon>Bacteria</taxon>
        <taxon>Candidatus Woeseibacteriota</taxon>
    </lineage>
</organism>
<feature type="transmembrane region" description="Helical" evidence="5">
    <location>
        <begin position="200"/>
        <end position="226"/>
    </location>
</feature>
<dbReference type="InterPro" id="IPR004481">
    <property type="entry name" value="K/Na/Ca-exchanger"/>
</dbReference>
<evidence type="ECO:0000256" key="2">
    <source>
        <dbReference type="ARBA" id="ARBA00022692"/>
    </source>
</evidence>
<dbReference type="GO" id="GO:0006874">
    <property type="term" value="P:intracellular calcium ion homeostasis"/>
    <property type="evidence" value="ECO:0007669"/>
    <property type="project" value="TreeGrafter"/>
</dbReference>
<evidence type="ECO:0000256" key="5">
    <source>
        <dbReference type="SAM" id="Phobius"/>
    </source>
</evidence>
<feature type="transmembrane region" description="Helical" evidence="5">
    <location>
        <begin position="72"/>
        <end position="95"/>
    </location>
</feature>
<comment type="subcellular location">
    <subcellularLocation>
        <location evidence="1">Membrane</location>
        <topology evidence="1">Multi-pass membrane protein</topology>
    </subcellularLocation>
</comment>
<feature type="transmembrane region" description="Helical" evidence="5">
    <location>
        <begin position="107"/>
        <end position="123"/>
    </location>
</feature>
<dbReference type="Gene3D" id="1.20.1420.30">
    <property type="entry name" value="NCX, central ion-binding region"/>
    <property type="match status" value="1"/>
</dbReference>
<keyword evidence="3 5" id="KW-1133">Transmembrane helix</keyword>
<feature type="transmembrane region" description="Helical" evidence="5">
    <location>
        <begin position="37"/>
        <end position="60"/>
    </location>
</feature>
<evidence type="ECO:0000259" key="6">
    <source>
        <dbReference type="Pfam" id="PF01699"/>
    </source>
</evidence>
<dbReference type="PANTHER" id="PTHR10846">
    <property type="entry name" value="SODIUM/POTASSIUM/CALCIUM EXCHANGER"/>
    <property type="match status" value="1"/>
</dbReference>
<evidence type="ECO:0000313" key="7">
    <source>
        <dbReference type="EMBL" id="KKQ94470.1"/>
    </source>
</evidence>
<dbReference type="Proteomes" id="UP000034932">
    <property type="component" value="Unassembled WGS sequence"/>
</dbReference>
<dbReference type="InterPro" id="IPR044880">
    <property type="entry name" value="NCX_ion-bd_dom_sf"/>
</dbReference>
<keyword evidence="2 5" id="KW-0812">Transmembrane</keyword>